<accession>A0A8H6LZ94</accession>
<evidence type="ECO:0000313" key="2">
    <source>
        <dbReference type="EMBL" id="KAF6747514.1"/>
    </source>
</evidence>
<feature type="compositionally biased region" description="Low complexity" evidence="1">
    <location>
        <begin position="222"/>
        <end position="271"/>
    </location>
</feature>
<feature type="compositionally biased region" description="Polar residues" evidence="1">
    <location>
        <begin position="283"/>
        <end position="302"/>
    </location>
</feature>
<name>A0A8H6LZ94_9AGAR</name>
<evidence type="ECO:0000313" key="3">
    <source>
        <dbReference type="Proteomes" id="UP000521943"/>
    </source>
</evidence>
<feature type="compositionally biased region" description="Low complexity" evidence="1">
    <location>
        <begin position="155"/>
        <end position="215"/>
    </location>
</feature>
<proteinExistence type="predicted"/>
<evidence type="ECO:0000256" key="1">
    <source>
        <dbReference type="SAM" id="MobiDB-lite"/>
    </source>
</evidence>
<dbReference type="EMBL" id="JACGCI010000080">
    <property type="protein sequence ID" value="KAF6747514.1"/>
    <property type="molecule type" value="Genomic_DNA"/>
</dbReference>
<keyword evidence="3" id="KW-1185">Reference proteome</keyword>
<protein>
    <submittedName>
        <fullName evidence="2">Uncharacterized protein</fullName>
    </submittedName>
</protein>
<reference evidence="2 3" key="1">
    <citation type="submission" date="2020-07" db="EMBL/GenBank/DDBJ databases">
        <title>Comparative genomics of pyrophilous fungi reveals a link between fire events and developmental genes.</title>
        <authorList>
            <consortium name="DOE Joint Genome Institute"/>
            <person name="Steindorff A.S."/>
            <person name="Carver A."/>
            <person name="Calhoun S."/>
            <person name="Stillman K."/>
            <person name="Liu H."/>
            <person name="Lipzen A."/>
            <person name="Pangilinan J."/>
            <person name="Labutti K."/>
            <person name="Bruns T.D."/>
            <person name="Grigoriev I.V."/>
        </authorList>
    </citation>
    <scope>NUCLEOTIDE SEQUENCE [LARGE SCALE GENOMIC DNA]</scope>
    <source>
        <strain evidence="2 3">CBS 144469</strain>
    </source>
</reference>
<dbReference type="AlphaFoldDB" id="A0A8H6LZ94"/>
<feature type="region of interest" description="Disordered" evidence="1">
    <location>
        <begin position="155"/>
        <end position="310"/>
    </location>
</feature>
<sequence>MAKARKRSPCWQLNPFRIVHRVCTAMRPQPFGPLLVQGPALLEDLTGRMKPCMTWFLLQIVTFVALVLAQDEGGDPIRDAVPEEVTCAINSPETLSCADLDCLCTQGNNNALLGCMNCMYGQVPGQEVLAAAQQTLQDFSVVCDDYGLAMQNVATTTSSSPLSSTSTRSSTSTSTSPSSTSTSTSSSSAPPASSSSSSSSTSTPPPTSSSSSSSSTPPPPITSTATTSSAATPTSSPTTTSRPPSTTSASASSSSSIRTSTTDTSPVPTTSAFQEPQKCTLARPNSKQHVLSRRSPLTSSSKAKGGTSLIESIQRAFRVVLRGLAQR</sequence>
<dbReference type="Proteomes" id="UP000521943">
    <property type="component" value="Unassembled WGS sequence"/>
</dbReference>
<comment type="caution">
    <text evidence="2">The sequence shown here is derived from an EMBL/GenBank/DDBJ whole genome shotgun (WGS) entry which is preliminary data.</text>
</comment>
<dbReference type="OrthoDB" id="2564568at2759"/>
<organism evidence="2 3">
    <name type="scientific">Ephemerocybe angulata</name>
    <dbReference type="NCBI Taxonomy" id="980116"/>
    <lineage>
        <taxon>Eukaryota</taxon>
        <taxon>Fungi</taxon>
        <taxon>Dikarya</taxon>
        <taxon>Basidiomycota</taxon>
        <taxon>Agaricomycotina</taxon>
        <taxon>Agaricomycetes</taxon>
        <taxon>Agaricomycetidae</taxon>
        <taxon>Agaricales</taxon>
        <taxon>Agaricineae</taxon>
        <taxon>Psathyrellaceae</taxon>
        <taxon>Ephemerocybe</taxon>
    </lineage>
</organism>
<gene>
    <name evidence="2" type="ORF">DFP72DRAFT_919465</name>
</gene>